<keyword evidence="8" id="KW-1185">Reference proteome</keyword>
<feature type="non-terminal residue" evidence="7">
    <location>
        <position position="1"/>
    </location>
</feature>
<evidence type="ECO:0000313" key="7">
    <source>
        <dbReference type="EMBL" id="NWV01680.1"/>
    </source>
</evidence>
<dbReference type="Gene3D" id="1.25.40.10">
    <property type="entry name" value="Tetratricopeptide repeat domain"/>
    <property type="match status" value="3"/>
</dbReference>
<feature type="repeat" description="TPR" evidence="6">
    <location>
        <begin position="248"/>
        <end position="281"/>
    </location>
</feature>
<comment type="similarity">
    <text evidence="5">Belongs to the IFIT family.</text>
</comment>
<dbReference type="Proteomes" id="UP000544127">
    <property type="component" value="Unassembled WGS sequence"/>
</dbReference>
<dbReference type="SMART" id="SM00028">
    <property type="entry name" value="TPR"/>
    <property type="match status" value="7"/>
</dbReference>
<dbReference type="SUPFAM" id="SSF48452">
    <property type="entry name" value="TPR-like"/>
    <property type="match status" value="1"/>
</dbReference>
<organism evidence="7 8">
    <name type="scientific">Upupa epops</name>
    <name type="common">Eurasian hoopoe</name>
    <dbReference type="NCBI Taxonomy" id="57439"/>
    <lineage>
        <taxon>Eukaryota</taxon>
        <taxon>Metazoa</taxon>
        <taxon>Chordata</taxon>
        <taxon>Craniata</taxon>
        <taxon>Vertebrata</taxon>
        <taxon>Euteleostomi</taxon>
        <taxon>Archelosauria</taxon>
        <taxon>Archosauria</taxon>
        <taxon>Dinosauria</taxon>
        <taxon>Saurischia</taxon>
        <taxon>Theropoda</taxon>
        <taxon>Coelurosauria</taxon>
        <taxon>Aves</taxon>
        <taxon>Neognathae</taxon>
        <taxon>Neoaves</taxon>
        <taxon>Telluraves</taxon>
        <taxon>Coraciimorphae</taxon>
        <taxon>Bucerotiformes</taxon>
        <taxon>Upupidae</taxon>
        <taxon>Upupa</taxon>
    </lineage>
</organism>
<dbReference type="SUPFAM" id="SSF81901">
    <property type="entry name" value="HCP-like"/>
    <property type="match status" value="1"/>
</dbReference>
<dbReference type="EMBL" id="VZRI01014043">
    <property type="protein sequence ID" value="NWV01680.1"/>
    <property type="molecule type" value="Genomic_DNA"/>
</dbReference>
<accession>A0A7K6BJZ4</accession>
<evidence type="ECO:0000256" key="6">
    <source>
        <dbReference type="PROSITE-ProRule" id="PRU00339"/>
    </source>
</evidence>
<keyword evidence="2" id="KW-0677">Repeat</keyword>
<dbReference type="Pfam" id="PF13181">
    <property type="entry name" value="TPR_8"/>
    <property type="match status" value="1"/>
</dbReference>
<name>A0A7K6BJZ4_UPUEP</name>
<dbReference type="InterPro" id="IPR019734">
    <property type="entry name" value="TPR_rpt"/>
</dbReference>
<dbReference type="PANTHER" id="PTHR10271:SF0">
    <property type="entry name" value="INTERFERON-INDUCED PROTEIN WITH TETRATRICOPEPTIDE REPEATS 5"/>
    <property type="match status" value="1"/>
</dbReference>
<dbReference type="AlphaFoldDB" id="A0A7K6BJZ4"/>
<reference evidence="7 8" key="1">
    <citation type="submission" date="2019-09" db="EMBL/GenBank/DDBJ databases">
        <title>Bird 10,000 Genomes (B10K) Project - Family phase.</title>
        <authorList>
            <person name="Zhang G."/>
        </authorList>
    </citation>
    <scope>NUCLEOTIDE SEQUENCE [LARGE SCALE GENOMIC DNA]</scope>
    <source>
        <strain evidence="7">B10K-DU-012-37</strain>
    </source>
</reference>
<dbReference type="Pfam" id="PF00515">
    <property type="entry name" value="TPR_1"/>
    <property type="match status" value="1"/>
</dbReference>
<feature type="non-terminal residue" evidence="7">
    <location>
        <position position="477"/>
    </location>
</feature>
<evidence type="ECO:0000256" key="4">
    <source>
        <dbReference type="ARBA" id="ARBA00022859"/>
    </source>
</evidence>
<evidence type="ECO:0000256" key="2">
    <source>
        <dbReference type="ARBA" id="ARBA00022737"/>
    </source>
</evidence>
<feature type="repeat" description="TPR" evidence="6">
    <location>
        <begin position="138"/>
        <end position="171"/>
    </location>
</feature>
<comment type="caution">
    <text evidence="7">The sequence shown here is derived from an EMBL/GenBank/DDBJ whole genome shotgun (WGS) entry which is preliminary data.</text>
</comment>
<keyword evidence="1" id="KW-0399">Innate immunity</keyword>
<dbReference type="GO" id="GO:0045087">
    <property type="term" value="P:innate immune response"/>
    <property type="evidence" value="ECO:0007669"/>
    <property type="project" value="UniProtKB-KW"/>
</dbReference>
<dbReference type="PROSITE" id="PS50005">
    <property type="entry name" value="TPR"/>
    <property type="match status" value="3"/>
</dbReference>
<evidence type="ECO:0000256" key="5">
    <source>
        <dbReference type="ARBA" id="ARBA00038336"/>
    </source>
</evidence>
<feature type="repeat" description="TPR" evidence="6">
    <location>
        <begin position="430"/>
        <end position="463"/>
    </location>
</feature>
<evidence type="ECO:0000256" key="1">
    <source>
        <dbReference type="ARBA" id="ARBA00022588"/>
    </source>
</evidence>
<proteinExistence type="inferred from homology"/>
<evidence type="ECO:0000313" key="8">
    <source>
        <dbReference type="Proteomes" id="UP000544127"/>
    </source>
</evidence>
<protein>
    <submittedName>
        <fullName evidence="7">IFIT5 protein</fullName>
    </submittedName>
</protein>
<keyword evidence="3 6" id="KW-0802">TPR repeat</keyword>
<dbReference type="OrthoDB" id="10043504at2759"/>
<keyword evidence="4" id="KW-0391">Immunity</keyword>
<sequence length="477" mass="55962">STISKNSLKSSLLKLECHFTWTLPKEDVDLDELEETIHDQIKYLIESNIQNYNLLSYVCHLKNSNEEALRNLQNAEEVVIKNHPDEIARRSLVTWGNYAWMYYHMERYEEAQIYVSKVENSHQNLSSTDDGKICLPEISAEKGWALLKFGKKYYEKAKECFENALQIDPNNPEFNAGYAITVYRLEDYSYRKCEDRSLSLRPLQRAVELDPKATFVMSLLALKLQDLGRDDEGEKYIEEAMKKAPCLPYVLRYAAKFYRRKRNVDKALKVLEKLLKITPNSSFVHHQLGLCYRTKLFHLKNGQRYTHEEQENENIQRSIFHFKAAIDRKTKFFSGHNDLAEMYALARRYEEAEETFQKASQINILSDDDQQEFCYRYGAYQYFHMKSESKAIEYYLKGIQIKTNSLYFFKCSKGLKKVLEQRIQRGLGDATVFGTLGLVHSLNDQKKEAVECYEKALELCPDNEEYLSALYELRLSI</sequence>
<dbReference type="FunFam" id="1.25.40.10:FF:000036">
    <property type="entry name" value="interferon-induced protein with tetratricopeptide repeats 5"/>
    <property type="match status" value="1"/>
</dbReference>
<gene>
    <name evidence="7" type="primary">Ifit5</name>
    <name evidence="7" type="ORF">UPUEPO_R02928</name>
</gene>
<dbReference type="GO" id="GO:0005829">
    <property type="term" value="C:cytosol"/>
    <property type="evidence" value="ECO:0007669"/>
    <property type="project" value="TreeGrafter"/>
</dbReference>
<dbReference type="InterPro" id="IPR011990">
    <property type="entry name" value="TPR-like_helical_dom_sf"/>
</dbReference>
<dbReference type="PANTHER" id="PTHR10271">
    <property type="entry name" value="INTERFERON-INDUCED PROTEIN WITH TETRATRICOPEPTIDE REPEATS"/>
    <property type="match status" value="1"/>
</dbReference>
<dbReference type="GO" id="GO:0051607">
    <property type="term" value="P:defense response to virus"/>
    <property type="evidence" value="ECO:0007669"/>
    <property type="project" value="TreeGrafter"/>
</dbReference>
<evidence type="ECO:0000256" key="3">
    <source>
        <dbReference type="ARBA" id="ARBA00022803"/>
    </source>
</evidence>